<feature type="region of interest" description="Disordered" evidence="1">
    <location>
        <begin position="91"/>
        <end position="133"/>
    </location>
</feature>
<proteinExistence type="predicted"/>
<accession>A0A1W5CTQ4</accession>
<feature type="region of interest" description="Disordered" evidence="1">
    <location>
        <begin position="50"/>
        <end position="78"/>
    </location>
</feature>
<feature type="compositionally biased region" description="Basic and acidic residues" evidence="1">
    <location>
        <begin position="108"/>
        <end position="122"/>
    </location>
</feature>
<evidence type="ECO:0000256" key="1">
    <source>
        <dbReference type="SAM" id="MobiDB-lite"/>
    </source>
</evidence>
<feature type="compositionally biased region" description="Polar residues" evidence="1">
    <location>
        <begin position="212"/>
        <end position="235"/>
    </location>
</feature>
<organism evidence="2 3">
    <name type="scientific">Lasallia pustulata</name>
    <dbReference type="NCBI Taxonomy" id="136370"/>
    <lineage>
        <taxon>Eukaryota</taxon>
        <taxon>Fungi</taxon>
        <taxon>Dikarya</taxon>
        <taxon>Ascomycota</taxon>
        <taxon>Pezizomycotina</taxon>
        <taxon>Lecanoromycetes</taxon>
        <taxon>OSLEUM clade</taxon>
        <taxon>Umbilicariomycetidae</taxon>
        <taxon>Umbilicariales</taxon>
        <taxon>Umbilicariaceae</taxon>
        <taxon>Lasallia</taxon>
    </lineage>
</organism>
<name>A0A1W5CTQ4_9LECA</name>
<keyword evidence="3" id="KW-1185">Reference proteome</keyword>
<evidence type="ECO:0000313" key="2">
    <source>
        <dbReference type="EMBL" id="SLM34236.1"/>
    </source>
</evidence>
<reference evidence="3" key="1">
    <citation type="submission" date="2017-03" db="EMBL/GenBank/DDBJ databases">
        <authorList>
            <person name="Sharma R."/>
            <person name="Thines M."/>
        </authorList>
    </citation>
    <scope>NUCLEOTIDE SEQUENCE [LARGE SCALE GENOMIC DNA]</scope>
</reference>
<evidence type="ECO:0000313" key="3">
    <source>
        <dbReference type="Proteomes" id="UP000192927"/>
    </source>
</evidence>
<dbReference type="Proteomes" id="UP000192927">
    <property type="component" value="Unassembled WGS sequence"/>
</dbReference>
<dbReference type="AlphaFoldDB" id="A0A1W5CTQ4"/>
<feature type="compositionally biased region" description="Polar residues" evidence="1">
    <location>
        <begin position="320"/>
        <end position="335"/>
    </location>
</feature>
<sequence>MPAPLAKGLIISLSVLFAAGIAVYENPQVRLWVDSSRRKIALALHSLGDEIHPPSPLRAEDPSTREDGSAEAAERRRKAREEILERGRVMEERRQKKHHIKSSTFDNLVDRDGSLKGQDDGARTTAAEPIAGEEGLRRRNDVVKAAALGAAFANPFADEMHTSFVHEDTPKQSPESDDQISRGSSETLPAALPPAPQPPQQGLLIDTEELSNHTSGQLVDLTPTASSPSPTNLSEISGPRSEHLPLDYWSVNEWAENTNSSFYSPPPERILGDEEGDITVDEVNKEASDAGSEDDVGTFGQVGSQSDLDVLSEAGDGVNTPGSWTEVGSSVSGGD</sequence>
<feature type="region of interest" description="Disordered" evidence="1">
    <location>
        <begin position="313"/>
        <end position="335"/>
    </location>
</feature>
<dbReference type="EMBL" id="FWEW01000263">
    <property type="protein sequence ID" value="SLM34236.1"/>
    <property type="molecule type" value="Genomic_DNA"/>
</dbReference>
<feature type="region of interest" description="Disordered" evidence="1">
    <location>
        <begin position="162"/>
        <end position="242"/>
    </location>
</feature>
<protein>
    <submittedName>
        <fullName evidence="2">Uncharacterized protein</fullName>
    </submittedName>
</protein>